<name>A0A173G7W1_MACRS</name>
<reference evidence="3" key="1">
    <citation type="journal article" date="2016" name="Dev. Comp. Immunol.">
        <title>Dorsal transcription factor is involved in regulating expression of crustin genes during white spot syndrome virus infection.</title>
        <authorList>
            <person name="Huang X."/>
            <person name="Wang W."/>
            <person name="Ren Q."/>
        </authorList>
    </citation>
    <scope>NUCLEOTIDE SEQUENCE</scope>
</reference>
<evidence type="ECO:0000259" key="2">
    <source>
        <dbReference type="PROSITE" id="PS51390"/>
    </source>
</evidence>
<dbReference type="GO" id="GO:0005576">
    <property type="term" value="C:extracellular region"/>
    <property type="evidence" value="ECO:0007669"/>
    <property type="project" value="InterPro"/>
</dbReference>
<protein>
    <submittedName>
        <fullName evidence="3">Crustin 4</fullName>
    </submittedName>
</protein>
<feature type="domain" description="WAP" evidence="2">
    <location>
        <begin position="78"/>
        <end position="130"/>
    </location>
</feature>
<dbReference type="PROSITE" id="PS51390">
    <property type="entry name" value="WAP"/>
    <property type="match status" value="1"/>
</dbReference>
<keyword evidence="1" id="KW-0732">Signal</keyword>
<evidence type="ECO:0000256" key="1">
    <source>
        <dbReference type="SAM" id="SignalP"/>
    </source>
</evidence>
<feature type="signal peptide" evidence="1">
    <location>
        <begin position="1"/>
        <end position="17"/>
    </location>
</feature>
<dbReference type="AlphaFoldDB" id="A0A173G7W1"/>
<accession>A0A173G7W1</accession>
<sequence>MQRVVCLLVLAVALVAAQDKKKDGSARFGPGGLAVPVGGGILPGGPIGGLPACPPVAPPRPVCKFYERNHCGHYVCSVDQKPFECPLVRPECPGLRFGPTLCYTDDDCAGFDKCCPDACLDHLTCKGHSSGVLY</sequence>
<dbReference type="InterPro" id="IPR008197">
    <property type="entry name" value="WAP_dom"/>
</dbReference>
<dbReference type="EMBL" id="KX219629">
    <property type="protein sequence ID" value="ANH22233.1"/>
    <property type="molecule type" value="mRNA"/>
</dbReference>
<feature type="chain" id="PRO_5008006360" evidence="1">
    <location>
        <begin position="18"/>
        <end position="134"/>
    </location>
</feature>
<dbReference type="Gene3D" id="4.10.75.10">
    <property type="entry name" value="Elafin-like"/>
    <property type="match status" value="1"/>
</dbReference>
<dbReference type="SUPFAM" id="SSF57256">
    <property type="entry name" value="Elafin-like"/>
    <property type="match status" value="1"/>
</dbReference>
<evidence type="ECO:0000313" key="3">
    <source>
        <dbReference type="EMBL" id="ANH22233.1"/>
    </source>
</evidence>
<dbReference type="Pfam" id="PF00095">
    <property type="entry name" value="WAP"/>
    <property type="match status" value="1"/>
</dbReference>
<organism evidence="3">
    <name type="scientific">Macrobrachium rosenbergii</name>
    <name type="common">Giant fresh water prawn</name>
    <dbReference type="NCBI Taxonomy" id="79674"/>
    <lineage>
        <taxon>Eukaryota</taxon>
        <taxon>Metazoa</taxon>
        <taxon>Ecdysozoa</taxon>
        <taxon>Arthropoda</taxon>
        <taxon>Crustacea</taxon>
        <taxon>Multicrustacea</taxon>
        <taxon>Malacostraca</taxon>
        <taxon>Eumalacostraca</taxon>
        <taxon>Eucarida</taxon>
        <taxon>Decapoda</taxon>
        <taxon>Pleocyemata</taxon>
        <taxon>Caridea</taxon>
        <taxon>Palaemonoidea</taxon>
        <taxon>Palaemonidae</taxon>
        <taxon>Macrobrachium</taxon>
    </lineage>
</organism>
<proteinExistence type="evidence at transcript level"/>
<dbReference type="GO" id="GO:0030414">
    <property type="term" value="F:peptidase inhibitor activity"/>
    <property type="evidence" value="ECO:0007669"/>
    <property type="project" value="InterPro"/>
</dbReference>
<dbReference type="InterPro" id="IPR036645">
    <property type="entry name" value="Elafin-like_sf"/>
</dbReference>